<name>A0A1F6V6J5_9BACT</name>
<evidence type="ECO:0008006" key="3">
    <source>
        <dbReference type="Google" id="ProtNLM"/>
    </source>
</evidence>
<dbReference type="Proteomes" id="UP000177370">
    <property type="component" value="Unassembled WGS sequence"/>
</dbReference>
<dbReference type="Pfam" id="PF05973">
    <property type="entry name" value="Gp49"/>
    <property type="match status" value="1"/>
</dbReference>
<accession>A0A1F6V6J5</accession>
<dbReference type="AlphaFoldDB" id="A0A1F6V6J5"/>
<evidence type="ECO:0000313" key="2">
    <source>
        <dbReference type="Proteomes" id="UP000177370"/>
    </source>
</evidence>
<proteinExistence type="predicted"/>
<protein>
    <recommendedName>
        <fullName evidence="3">Addiction module toxin RelE</fullName>
    </recommendedName>
</protein>
<organism evidence="1 2">
    <name type="scientific">Candidatus Nomurabacteria bacterium RIFCSPHIGHO2_01_FULL_40_24b</name>
    <dbReference type="NCBI Taxonomy" id="1801739"/>
    <lineage>
        <taxon>Bacteria</taxon>
        <taxon>Candidatus Nomuraibacteriota</taxon>
    </lineage>
</organism>
<dbReference type="InterPro" id="IPR009241">
    <property type="entry name" value="HigB-like"/>
</dbReference>
<reference evidence="1 2" key="1">
    <citation type="journal article" date="2016" name="Nat. Commun.">
        <title>Thousands of microbial genomes shed light on interconnected biogeochemical processes in an aquifer system.</title>
        <authorList>
            <person name="Anantharaman K."/>
            <person name="Brown C.T."/>
            <person name="Hug L.A."/>
            <person name="Sharon I."/>
            <person name="Castelle C.J."/>
            <person name="Probst A.J."/>
            <person name="Thomas B.C."/>
            <person name="Singh A."/>
            <person name="Wilkins M.J."/>
            <person name="Karaoz U."/>
            <person name="Brodie E.L."/>
            <person name="Williams K.H."/>
            <person name="Hubbard S.S."/>
            <person name="Banfield J.F."/>
        </authorList>
    </citation>
    <scope>NUCLEOTIDE SEQUENCE [LARGE SCALE GENOMIC DNA]</scope>
</reference>
<gene>
    <name evidence="1" type="ORF">A2647_04275</name>
</gene>
<comment type="caution">
    <text evidence="1">The sequence shown here is derived from an EMBL/GenBank/DDBJ whole genome shotgun (WGS) entry which is preliminary data.</text>
</comment>
<dbReference type="EMBL" id="MFTP01000022">
    <property type="protein sequence ID" value="OGI65139.1"/>
    <property type="molecule type" value="Genomic_DNA"/>
</dbReference>
<sequence length="103" mass="12439">MNRVKFLRDDIQTFLLSFDDSVVSKIINSLELLDELGEQIRPSRSKKVTKDIYELRVFTDLSVRIFYTFHGRNIWILHAFVKKSQKIPRKELRIVINRLRYLR</sequence>
<evidence type="ECO:0000313" key="1">
    <source>
        <dbReference type="EMBL" id="OGI65139.1"/>
    </source>
</evidence>